<feature type="non-terminal residue" evidence="1">
    <location>
        <position position="1"/>
    </location>
</feature>
<name>A0AAV5S9A9_9BILA</name>
<dbReference type="EMBL" id="BTSX01000001">
    <property type="protein sequence ID" value="GMS78730.1"/>
    <property type="molecule type" value="Genomic_DNA"/>
</dbReference>
<gene>
    <name evidence="1" type="ORF">PENTCL1PPCAC_905</name>
</gene>
<accession>A0AAV5S9A9</accession>
<evidence type="ECO:0000313" key="2">
    <source>
        <dbReference type="Proteomes" id="UP001432027"/>
    </source>
</evidence>
<dbReference type="AlphaFoldDB" id="A0AAV5S9A9"/>
<dbReference type="Proteomes" id="UP001432027">
    <property type="component" value="Unassembled WGS sequence"/>
</dbReference>
<evidence type="ECO:0000313" key="1">
    <source>
        <dbReference type="EMBL" id="GMS78730.1"/>
    </source>
</evidence>
<dbReference type="InterPro" id="IPR011009">
    <property type="entry name" value="Kinase-like_dom_sf"/>
</dbReference>
<protein>
    <recommendedName>
        <fullName evidence="3">Protein kinase domain-containing protein</fullName>
    </recommendedName>
</protein>
<dbReference type="PANTHER" id="PTHR11909">
    <property type="entry name" value="CASEIN KINASE-RELATED"/>
    <property type="match status" value="1"/>
</dbReference>
<dbReference type="SUPFAM" id="SSF56112">
    <property type="entry name" value="Protein kinase-like (PK-like)"/>
    <property type="match status" value="1"/>
</dbReference>
<comment type="caution">
    <text evidence="1">The sequence shown here is derived from an EMBL/GenBank/DDBJ whole genome shotgun (WGS) entry which is preliminary data.</text>
</comment>
<sequence>SSSFQTEVAMLLMAEQVHPSMRSYLLTMTDRGTTKDFSYVIVNRPGPSLEYIYRQHCAGEFSTWTLHHIAVQSIMALRDLHHIGFVLRDVSLQSFCIGYGGMGEEHLFINQTLAIRPYIDSDGVFLRTVSKYTGRPFSPYCASRARLRNENVLPQQDVEA</sequence>
<reference evidence="1" key="1">
    <citation type="submission" date="2023-10" db="EMBL/GenBank/DDBJ databases">
        <title>Genome assembly of Pristionchus species.</title>
        <authorList>
            <person name="Yoshida K."/>
            <person name="Sommer R.J."/>
        </authorList>
    </citation>
    <scope>NUCLEOTIDE SEQUENCE</scope>
    <source>
        <strain evidence="1">RS0144</strain>
    </source>
</reference>
<evidence type="ECO:0008006" key="3">
    <source>
        <dbReference type="Google" id="ProtNLM"/>
    </source>
</evidence>
<feature type="non-terminal residue" evidence="1">
    <location>
        <position position="160"/>
    </location>
</feature>
<dbReference type="Gene3D" id="1.10.510.10">
    <property type="entry name" value="Transferase(Phosphotransferase) domain 1"/>
    <property type="match status" value="1"/>
</dbReference>
<keyword evidence="2" id="KW-1185">Reference proteome</keyword>
<proteinExistence type="predicted"/>
<organism evidence="1 2">
    <name type="scientific">Pristionchus entomophagus</name>
    <dbReference type="NCBI Taxonomy" id="358040"/>
    <lineage>
        <taxon>Eukaryota</taxon>
        <taxon>Metazoa</taxon>
        <taxon>Ecdysozoa</taxon>
        <taxon>Nematoda</taxon>
        <taxon>Chromadorea</taxon>
        <taxon>Rhabditida</taxon>
        <taxon>Rhabditina</taxon>
        <taxon>Diplogasteromorpha</taxon>
        <taxon>Diplogasteroidea</taxon>
        <taxon>Neodiplogasteridae</taxon>
        <taxon>Pristionchus</taxon>
    </lineage>
</organism>
<dbReference type="InterPro" id="IPR050235">
    <property type="entry name" value="CK1_Ser-Thr_kinase"/>
</dbReference>